<evidence type="ECO:0000313" key="1">
    <source>
        <dbReference type="EMBL" id="CAJ0741913.1"/>
    </source>
</evidence>
<reference evidence="1 2" key="1">
    <citation type="submission" date="2023-07" db="EMBL/GenBank/DDBJ databases">
        <authorList>
            <person name="Peeters C."/>
        </authorList>
    </citation>
    <scope>NUCLEOTIDE SEQUENCE [LARGE SCALE GENOMIC DNA]</scope>
    <source>
        <strain evidence="1 2">R-16034</strain>
    </source>
</reference>
<organism evidence="1 2">
    <name type="scientific">Ralstonia edaphi</name>
    <dbReference type="NCBI Taxonomy" id="3058599"/>
    <lineage>
        <taxon>Bacteria</taxon>
        <taxon>Pseudomonadati</taxon>
        <taxon>Pseudomonadota</taxon>
        <taxon>Betaproteobacteria</taxon>
        <taxon>Burkholderiales</taxon>
        <taxon>Burkholderiaceae</taxon>
        <taxon>Ralstonia</taxon>
    </lineage>
</organism>
<proteinExistence type="predicted"/>
<dbReference type="AlphaFoldDB" id="A0AB72X7H9"/>
<dbReference type="Proteomes" id="UP001189225">
    <property type="component" value="Unassembled WGS sequence"/>
</dbReference>
<gene>
    <name evidence="1" type="ORF">R16034_02882</name>
</gene>
<accession>A0AB72X7H9</accession>
<name>A0AB72X7H9_9RALS</name>
<evidence type="ECO:0000313" key="2">
    <source>
        <dbReference type="Proteomes" id="UP001189225"/>
    </source>
</evidence>
<sequence>MLLRSFGIRYTHPAPVMIENGEWKQMSYRVYVGIFSFWRERGAGQRSFEAGTRWKSACVAQAR</sequence>
<protein>
    <submittedName>
        <fullName evidence="1">Uncharacterized protein</fullName>
    </submittedName>
</protein>
<keyword evidence="2" id="KW-1185">Reference proteome</keyword>
<comment type="caution">
    <text evidence="1">The sequence shown here is derived from an EMBL/GenBank/DDBJ whole genome shotgun (WGS) entry which is preliminary data.</text>
</comment>
<dbReference type="EMBL" id="CATWHI010000003">
    <property type="protein sequence ID" value="CAJ0741913.1"/>
    <property type="molecule type" value="Genomic_DNA"/>
</dbReference>